<evidence type="ECO:0000259" key="7">
    <source>
        <dbReference type="SMART" id="SM00363"/>
    </source>
</evidence>
<evidence type="ECO:0000256" key="2">
    <source>
        <dbReference type="ARBA" id="ARBA00023235"/>
    </source>
</evidence>
<dbReference type="SUPFAM" id="SSF55174">
    <property type="entry name" value="Alpha-L RNA-binding motif"/>
    <property type="match status" value="1"/>
</dbReference>
<feature type="active site" evidence="3">
    <location>
        <position position="141"/>
    </location>
</feature>
<comment type="catalytic activity">
    <reaction evidence="5">
        <text>a uridine in RNA = a pseudouridine in RNA</text>
        <dbReference type="Rhea" id="RHEA:48348"/>
        <dbReference type="Rhea" id="RHEA-COMP:12068"/>
        <dbReference type="Rhea" id="RHEA-COMP:12069"/>
        <dbReference type="ChEBI" id="CHEBI:65314"/>
        <dbReference type="ChEBI" id="CHEBI:65315"/>
    </reaction>
</comment>
<organism evidence="8">
    <name type="scientific">Desulfobacca acetoxidans</name>
    <dbReference type="NCBI Taxonomy" id="60893"/>
    <lineage>
        <taxon>Bacteria</taxon>
        <taxon>Pseudomonadati</taxon>
        <taxon>Thermodesulfobacteriota</taxon>
        <taxon>Desulfobaccia</taxon>
        <taxon>Desulfobaccales</taxon>
        <taxon>Desulfobaccaceae</taxon>
        <taxon>Desulfobacca</taxon>
    </lineage>
</organism>
<keyword evidence="4" id="KW-0694">RNA-binding</keyword>
<dbReference type="CDD" id="cd00165">
    <property type="entry name" value="S4"/>
    <property type="match status" value="1"/>
</dbReference>
<keyword evidence="2 5" id="KW-0413">Isomerase</keyword>
<dbReference type="InterPro" id="IPR006224">
    <property type="entry name" value="PsdUridine_synth_RluA-like_CS"/>
</dbReference>
<dbReference type="SUPFAM" id="SSF55120">
    <property type="entry name" value="Pseudouridine synthase"/>
    <property type="match status" value="1"/>
</dbReference>
<dbReference type="InterPro" id="IPR006145">
    <property type="entry name" value="PsdUridine_synth_RsuA/RluA"/>
</dbReference>
<dbReference type="InterPro" id="IPR002942">
    <property type="entry name" value="S4_RNA-bd"/>
</dbReference>
<dbReference type="SMART" id="SM00363">
    <property type="entry name" value="S4"/>
    <property type="match status" value="1"/>
</dbReference>
<dbReference type="PANTHER" id="PTHR21600">
    <property type="entry name" value="MITOCHONDRIAL RNA PSEUDOURIDINE SYNTHASE"/>
    <property type="match status" value="1"/>
</dbReference>
<dbReference type="InterPro" id="IPR006225">
    <property type="entry name" value="PsdUridine_synth_RluC/D"/>
</dbReference>
<feature type="domain" description="RNA-binding S4" evidence="7">
    <location>
        <begin position="19"/>
        <end position="82"/>
    </location>
</feature>
<evidence type="ECO:0000256" key="5">
    <source>
        <dbReference type="RuleBase" id="RU362028"/>
    </source>
</evidence>
<dbReference type="Pfam" id="PF00849">
    <property type="entry name" value="PseudoU_synth_2"/>
    <property type="match status" value="1"/>
</dbReference>
<dbReference type="GO" id="GO:0120159">
    <property type="term" value="F:rRNA pseudouridine synthase activity"/>
    <property type="evidence" value="ECO:0007669"/>
    <property type="project" value="UniProtKB-ARBA"/>
</dbReference>
<feature type="compositionally biased region" description="Basic residues" evidence="6">
    <location>
        <begin position="196"/>
        <end position="207"/>
    </location>
</feature>
<gene>
    <name evidence="8" type="ORF">ENV52_05070</name>
</gene>
<dbReference type="GO" id="GO:0003723">
    <property type="term" value="F:RNA binding"/>
    <property type="evidence" value="ECO:0007669"/>
    <property type="project" value="UniProtKB-KW"/>
</dbReference>
<comment type="caution">
    <text evidence="8">The sequence shown here is derived from an EMBL/GenBank/DDBJ whole genome shotgun (WGS) entry which is preliminary data.</text>
</comment>
<dbReference type="GO" id="GO:0000455">
    <property type="term" value="P:enzyme-directed rRNA pseudouridine synthesis"/>
    <property type="evidence" value="ECO:0007669"/>
    <property type="project" value="TreeGrafter"/>
</dbReference>
<dbReference type="InterPro" id="IPR050188">
    <property type="entry name" value="RluA_PseudoU_synthase"/>
</dbReference>
<dbReference type="CDD" id="cd02869">
    <property type="entry name" value="PseudoU_synth_RluA_like"/>
    <property type="match status" value="1"/>
</dbReference>
<evidence type="ECO:0000313" key="8">
    <source>
        <dbReference type="EMBL" id="HHS29056.1"/>
    </source>
</evidence>
<dbReference type="Gene3D" id="3.10.290.10">
    <property type="entry name" value="RNA-binding S4 domain"/>
    <property type="match status" value="1"/>
</dbReference>
<evidence type="ECO:0000256" key="6">
    <source>
        <dbReference type="SAM" id="MobiDB-lite"/>
    </source>
</evidence>
<dbReference type="PROSITE" id="PS01129">
    <property type="entry name" value="PSI_RLU"/>
    <property type="match status" value="1"/>
</dbReference>
<evidence type="ECO:0000256" key="4">
    <source>
        <dbReference type="PROSITE-ProRule" id="PRU00182"/>
    </source>
</evidence>
<dbReference type="PROSITE" id="PS50889">
    <property type="entry name" value="S4"/>
    <property type="match status" value="1"/>
</dbReference>
<dbReference type="InterPro" id="IPR036986">
    <property type="entry name" value="S4_RNA-bd_sf"/>
</dbReference>
<comment type="similarity">
    <text evidence="1 5">Belongs to the pseudouridine synthase RluA family.</text>
</comment>
<dbReference type="NCBIfam" id="TIGR00005">
    <property type="entry name" value="rluA_subfam"/>
    <property type="match status" value="1"/>
</dbReference>
<name>A0A7V6A313_9BACT</name>
<dbReference type="Gene3D" id="3.30.2350.10">
    <property type="entry name" value="Pseudouridine synthase"/>
    <property type="match status" value="1"/>
</dbReference>
<sequence length="329" mass="36334">MVSLNKTIVFTVAEPDQASRLDQFLATRTEFSRARLGRWLKNGQVLVNDQPRPASYRVRLGDRVSLTVPPPEPSGLTPEALPLDILFEDQDIILVNKPPGLVVHPAPGNLRGTLLNALVHHCPDLAEVGDLSRPGLVHRLDKDTSGVLVAAKTAAAHAHLVRQFHDREVEKIYAALVWGRFDRQSGKIDQDVGRHPTARQKMSAHPRRGKPAVTYWRVVKEYPGPLTLLELFPKTGRTHQLRVHLAAQGHPIVGDATYGGGAARLKENPRLKDLRPLVQRQLLHACALRLTHPISGEALVGEAPLPEDFQAVLDKLAIVHSDIDNHTVE</sequence>
<dbReference type="EMBL" id="DTGR01000076">
    <property type="protein sequence ID" value="HHS29056.1"/>
    <property type="molecule type" value="Genomic_DNA"/>
</dbReference>
<accession>A0A7V6A313</accession>
<dbReference type="PANTHER" id="PTHR21600:SF44">
    <property type="entry name" value="RIBOSOMAL LARGE SUBUNIT PSEUDOURIDINE SYNTHASE D"/>
    <property type="match status" value="1"/>
</dbReference>
<evidence type="ECO:0000256" key="3">
    <source>
        <dbReference type="PIRSR" id="PIRSR606225-1"/>
    </source>
</evidence>
<feature type="region of interest" description="Disordered" evidence="6">
    <location>
        <begin position="188"/>
        <end position="207"/>
    </location>
</feature>
<comment type="function">
    <text evidence="5">Responsible for synthesis of pseudouridine from uracil.</text>
</comment>
<reference evidence="8" key="1">
    <citation type="journal article" date="2020" name="mSystems">
        <title>Genome- and Community-Level Interaction Insights into Carbon Utilization and Element Cycling Functions of Hydrothermarchaeota in Hydrothermal Sediment.</title>
        <authorList>
            <person name="Zhou Z."/>
            <person name="Liu Y."/>
            <person name="Xu W."/>
            <person name="Pan J."/>
            <person name="Luo Z.H."/>
            <person name="Li M."/>
        </authorList>
    </citation>
    <scope>NUCLEOTIDE SEQUENCE [LARGE SCALE GENOMIC DNA]</scope>
    <source>
        <strain evidence="8">SpSt-767</strain>
    </source>
</reference>
<dbReference type="Pfam" id="PF01479">
    <property type="entry name" value="S4"/>
    <property type="match status" value="1"/>
</dbReference>
<dbReference type="AlphaFoldDB" id="A0A7V6A313"/>
<evidence type="ECO:0000256" key="1">
    <source>
        <dbReference type="ARBA" id="ARBA00010876"/>
    </source>
</evidence>
<protein>
    <recommendedName>
        <fullName evidence="5">Pseudouridine synthase</fullName>
        <ecNumber evidence="5">5.4.99.-</ecNumber>
    </recommendedName>
</protein>
<dbReference type="InterPro" id="IPR020103">
    <property type="entry name" value="PsdUridine_synth_cat_dom_sf"/>
</dbReference>
<proteinExistence type="inferred from homology"/>
<dbReference type="EC" id="5.4.99.-" evidence="5"/>